<dbReference type="Proteomes" id="UP001596044">
    <property type="component" value="Unassembled WGS sequence"/>
</dbReference>
<evidence type="ECO:0000256" key="1">
    <source>
        <dbReference type="ARBA" id="ARBA00004141"/>
    </source>
</evidence>
<accession>A0ABW0KI72</accession>
<feature type="transmembrane region" description="Helical" evidence="5">
    <location>
        <begin position="270"/>
        <end position="290"/>
    </location>
</feature>
<keyword evidence="3 5" id="KW-1133">Transmembrane helix</keyword>
<evidence type="ECO:0000256" key="2">
    <source>
        <dbReference type="ARBA" id="ARBA00022692"/>
    </source>
</evidence>
<dbReference type="PANTHER" id="PTHR43427">
    <property type="entry name" value="CHLORIDE CHANNEL PROTEIN CLC-E"/>
    <property type="match status" value="1"/>
</dbReference>
<evidence type="ECO:0000313" key="6">
    <source>
        <dbReference type="EMBL" id="MFC5452920.1"/>
    </source>
</evidence>
<keyword evidence="4 5" id="KW-0472">Membrane</keyword>
<dbReference type="InterPro" id="IPR050368">
    <property type="entry name" value="ClC-type_chloride_channel"/>
</dbReference>
<feature type="transmembrane region" description="Helical" evidence="5">
    <location>
        <begin position="347"/>
        <end position="367"/>
    </location>
</feature>
<sequence>MFFEGQALRVRGYAERWIHVGILVSLLKWLVLGGLVGIFTGSASALFLASLDWATNTRTTHTWLLWLLPIGGAVVSYLYLKFGKDSSKGNNLILEQIHEGNGTIPFRMAPLVLFGTIITHLFGGSAGREGTAVQMGGSLSEWIGKLFKLNSHDRKIILMCGISSGFGSVFGTPLAGTVFGLEVLVIGLIRYEALIPCFIASFVGDKMTTAWGIQHLHYHMGIVPGFSTLLLLKVVFAAVLFGLTGLLFSKLTHRLKAIFSKLFKNPVMKSFCGGFVIIGMVYLLGTRAYLGLGIPLIQQSFNESVSPLTFLLKTLFTSVTLGAGFQGGEVTPLFAIGSTLGSALAHYLHLSVPFLAAIGFISVFSGATNTPLACFIMGIELFGAEGAVYMFIGCIISYLFSGHTGIYVAQRIGISKSREVIIEENATLGSQHTKK</sequence>
<dbReference type="InterPro" id="IPR001807">
    <property type="entry name" value="ClC"/>
</dbReference>
<feature type="transmembrane region" description="Helical" evidence="5">
    <location>
        <begin position="387"/>
        <end position="409"/>
    </location>
</feature>
<feature type="transmembrane region" description="Helical" evidence="5">
    <location>
        <begin position="20"/>
        <end position="51"/>
    </location>
</feature>
<feature type="transmembrane region" description="Helical" evidence="5">
    <location>
        <begin position="310"/>
        <end position="335"/>
    </location>
</feature>
<dbReference type="RefSeq" id="WP_270879459.1">
    <property type="nucleotide sequence ID" value="NZ_JAQFVF010000023.1"/>
</dbReference>
<organism evidence="6 7">
    <name type="scientific">Paenibacillus aestuarii</name>
    <dbReference type="NCBI Taxonomy" id="516965"/>
    <lineage>
        <taxon>Bacteria</taxon>
        <taxon>Bacillati</taxon>
        <taxon>Bacillota</taxon>
        <taxon>Bacilli</taxon>
        <taxon>Bacillales</taxon>
        <taxon>Paenibacillaceae</taxon>
        <taxon>Paenibacillus</taxon>
    </lineage>
</organism>
<evidence type="ECO:0000256" key="4">
    <source>
        <dbReference type="ARBA" id="ARBA00023136"/>
    </source>
</evidence>
<proteinExistence type="predicted"/>
<name>A0ABW0KI72_9BACL</name>
<comment type="caution">
    <text evidence="6">The sequence shown here is derived from an EMBL/GenBank/DDBJ whole genome shotgun (WGS) entry which is preliminary data.</text>
</comment>
<dbReference type="Pfam" id="PF00654">
    <property type="entry name" value="Voltage_CLC"/>
    <property type="match status" value="1"/>
</dbReference>
<evidence type="ECO:0000313" key="7">
    <source>
        <dbReference type="Proteomes" id="UP001596044"/>
    </source>
</evidence>
<reference evidence="7" key="1">
    <citation type="journal article" date="2019" name="Int. J. Syst. Evol. Microbiol.">
        <title>The Global Catalogue of Microorganisms (GCM) 10K type strain sequencing project: providing services to taxonomists for standard genome sequencing and annotation.</title>
        <authorList>
            <consortium name="The Broad Institute Genomics Platform"/>
            <consortium name="The Broad Institute Genome Sequencing Center for Infectious Disease"/>
            <person name="Wu L."/>
            <person name="Ma J."/>
        </authorList>
    </citation>
    <scope>NUCLEOTIDE SEQUENCE [LARGE SCALE GENOMIC DNA]</scope>
    <source>
        <strain evidence="7">KACC 11904</strain>
    </source>
</reference>
<dbReference type="Gene3D" id="1.10.3080.10">
    <property type="entry name" value="Clc chloride channel"/>
    <property type="match status" value="1"/>
</dbReference>
<keyword evidence="2 5" id="KW-0812">Transmembrane</keyword>
<feature type="transmembrane region" description="Helical" evidence="5">
    <location>
        <begin position="156"/>
        <end position="181"/>
    </location>
</feature>
<dbReference type="PANTHER" id="PTHR43427:SF12">
    <property type="entry name" value="CHLORIDE TRANSPORTER"/>
    <property type="match status" value="1"/>
</dbReference>
<dbReference type="InterPro" id="IPR014743">
    <property type="entry name" value="Cl-channel_core"/>
</dbReference>
<dbReference type="CDD" id="cd03682">
    <property type="entry name" value="ClC_sycA_like"/>
    <property type="match status" value="1"/>
</dbReference>
<evidence type="ECO:0000256" key="3">
    <source>
        <dbReference type="ARBA" id="ARBA00022989"/>
    </source>
</evidence>
<gene>
    <name evidence="6" type="ORF">ACFPOG_32430</name>
</gene>
<evidence type="ECO:0000256" key="5">
    <source>
        <dbReference type="SAM" id="Phobius"/>
    </source>
</evidence>
<keyword evidence="7" id="KW-1185">Reference proteome</keyword>
<comment type="subcellular location">
    <subcellularLocation>
        <location evidence="1">Membrane</location>
        <topology evidence="1">Multi-pass membrane protein</topology>
    </subcellularLocation>
</comment>
<feature type="transmembrane region" description="Helical" evidence="5">
    <location>
        <begin position="63"/>
        <end position="80"/>
    </location>
</feature>
<dbReference type="EMBL" id="JBHSMJ010000065">
    <property type="protein sequence ID" value="MFC5452920.1"/>
    <property type="molecule type" value="Genomic_DNA"/>
</dbReference>
<dbReference type="SUPFAM" id="SSF81340">
    <property type="entry name" value="Clc chloride channel"/>
    <property type="match status" value="1"/>
</dbReference>
<feature type="transmembrane region" description="Helical" evidence="5">
    <location>
        <begin position="226"/>
        <end position="249"/>
    </location>
</feature>
<protein>
    <submittedName>
        <fullName evidence="6">Voltage-gated chloride channel family protein</fullName>
    </submittedName>
</protein>